<evidence type="ECO:0000256" key="6">
    <source>
        <dbReference type="ARBA" id="ARBA00022892"/>
    </source>
</evidence>
<dbReference type="SUPFAM" id="SSF52540">
    <property type="entry name" value="P-loop containing nucleoside triphosphate hydrolases"/>
    <property type="match status" value="1"/>
</dbReference>
<evidence type="ECO:0000256" key="3">
    <source>
        <dbReference type="ARBA" id="ARBA00022448"/>
    </source>
</evidence>
<proteinExistence type="inferred from homology"/>
<dbReference type="PROSITE" id="PS51417">
    <property type="entry name" value="ARF"/>
    <property type="match status" value="1"/>
</dbReference>
<dbReference type="AlphaFoldDB" id="A0A061R3X9"/>
<evidence type="ECO:0000256" key="2">
    <source>
        <dbReference type="ARBA" id="ARBA00010290"/>
    </source>
</evidence>
<evidence type="ECO:0000256" key="7">
    <source>
        <dbReference type="ARBA" id="ARBA00022927"/>
    </source>
</evidence>
<dbReference type="GO" id="GO:0016192">
    <property type="term" value="P:vesicle-mediated transport"/>
    <property type="evidence" value="ECO:0007669"/>
    <property type="project" value="UniProtKB-KW"/>
</dbReference>
<dbReference type="GO" id="GO:0015031">
    <property type="term" value="P:protein transport"/>
    <property type="evidence" value="ECO:0007669"/>
    <property type="project" value="UniProtKB-KW"/>
</dbReference>
<keyword evidence="7" id="KW-0653">Protein transport</keyword>
<evidence type="ECO:0000256" key="5">
    <source>
        <dbReference type="ARBA" id="ARBA00022741"/>
    </source>
</evidence>
<dbReference type="GO" id="GO:0003924">
    <property type="term" value="F:GTPase activity"/>
    <property type="evidence" value="ECO:0007669"/>
    <property type="project" value="InterPro"/>
</dbReference>
<keyword evidence="5 11" id="KW-0547">Nucleotide-binding</keyword>
<dbReference type="InterPro" id="IPR027417">
    <property type="entry name" value="P-loop_NTPase"/>
</dbReference>
<comment type="similarity">
    <text evidence="2">Belongs to the small GTPase superfamily. Arf family.</text>
</comment>
<evidence type="ECO:0000313" key="12">
    <source>
        <dbReference type="EMBL" id="JAC65410.1"/>
    </source>
</evidence>
<protein>
    <submittedName>
        <fullName evidence="12">ADP-ribosylation factor-like protein 2</fullName>
    </submittedName>
</protein>
<dbReference type="InterPro" id="IPR006689">
    <property type="entry name" value="Small_GTPase_ARF/SAR"/>
</dbReference>
<dbReference type="GO" id="GO:0005794">
    <property type="term" value="C:Golgi apparatus"/>
    <property type="evidence" value="ECO:0007669"/>
    <property type="project" value="UniProtKB-SubCell"/>
</dbReference>
<evidence type="ECO:0000256" key="4">
    <source>
        <dbReference type="ARBA" id="ARBA00022707"/>
    </source>
</evidence>
<dbReference type="EMBL" id="GBEZ01021331">
    <property type="protein sequence ID" value="JAC65410.1"/>
    <property type="molecule type" value="Transcribed_RNA"/>
</dbReference>
<dbReference type="FunFam" id="3.40.50.300:FF:003500">
    <property type="entry name" value="ADP-ribosylation factor 1"/>
    <property type="match status" value="1"/>
</dbReference>
<reference evidence="12" key="1">
    <citation type="submission" date="2014-05" db="EMBL/GenBank/DDBJ databases">
        <title>The transcriptome of the halophilic microalga Tetraselmis sp. GSL018 isolated from the Great Salt Lake, Utah.</title>
        <authorList>
            <person name="Jinkerson R.E."/>
            <person name="D'Adamo S."/>
            <person name="Posewitz M.C."/>
        </authorList>
    </citation>
    <scope>NUCLEOTIDE SEQUENCE</scope>
    <source>
        <strain evidence="12">GSL018</strain>
    </source>
</reference>
<evidence type="ECO:0000256" key="8">
    <source>
        <dbReference type="ARBA" id="ARBA00023034"/>
    </source>
</evidence>
<keyword evidence="8" id="KW-0333">Golgi apparatus</keyword>
<dbReference type="PANTHER" id="PTHR45697">
    <property type="entry name" value="ADP-RIBOSYLATION FACTOR-LIKE PROTEIN 2-RELATED"/>
    <property type="match status" value="1"/>
</dbReference>
<gene>
    <name evidence="12" type="primary">ARL2</name>
    <name evidence="12" type="ORF">TSPGSL018_16097</name>
</gene>
<organism evidence="12">
    <name type="scientific">Tetraselmis sp. GSL018</name>
    <dbReference type="NCBI Taxonomy" id="582737"/>
    <lineage>
        <taxon>Eukaryota</taxon>
        <taxon>Viridiplantae</taxon>
        <taxon>Chlorophyta</taxon>
        <taxon>core chlorophytes</taxon>
        <taxon>Chlorodendrophyceae</taxon>
        <taxon>Chlorodendrales</taxon>
        <taxon>Chlorodendraceae</taxon>
        <taxon>Tetraselmis</taxon>
    </lineage>
</organism>
<dbReference type="GO" id="GO:0016004">
    <property type="term" value="F:phospholipase activator activity"/>
    <property type="evidence" value="ECO:0007669"/>
    <property type="project" value="UniProtKB-ARBA"/>
</dbReference>
<dbReference type="SMART" id="SM00177">
    <property type="entry name" value="ARF"/>
    <property type="match status" value="1"/>
</dbReference>
<dbReference type="Gene3D" id="3.40.50.300">
    <property type="entry name" value="P-loop containing nucleotide triphosphate hydrolases"/>
    <property type="match status" value="1"/>
</dbReference>
<name>A0A061R3X9_9CHLO</name>
<keyword evidence="9 11" id="KW-0342">GTP-binding</keyword>
<dbReference type="Pfam" id="PF00025">
    <property type="entry name" value="Arf"/>
    <property type="match status" value="1"/>
</dbReference>
<dbReference type="PRINTS" id="PR00328">
    <property type="entry name" value="SAR1GTPBP"/>
</dbReference>
<keyword evidence="3" id="KW-0813">Transport</keyword>
<evidence type="ECO:0000256" key="10">
    <source>
        <dbReference type="ARBA" id="ARBA00023288"/>
    </source>
</evidence>
<dbReference type="InterPro" id="IPR044612">
    <property type="entry name" value="ARL2/3"/>
</dbReference>
<accession>A0A061R3X9</accession>
<feature type="binding site" evidence="11">
    <location>
        <position position="15"/>
    </location>
    <ligand>
        <name>GTP</name>
        <dbReference type="ChEBI" id="CHEBI:37565"/>
    </ligand>
</feature>
<evidence type="ECO:0000256" key="1">
    <source>
        <dbReference type="ARBA" id="ARBA00004555"/>
    </source>
</evidence>
<keyword evidence="10" id="KW-0449">Lipoprotein</keyword>
<comment type="subcellular location">
    <subcellularLocation>
        <location evidence="1">Golgi apparatus</location>
    </subcellularLocation>
</comment>
<keyword evidence="6" id="KW-0931">ER-Golgi transport</keyword>
<feature type="binding site" evidence="11">
    <location>
        <begin position="71"/>
        <end position="74"/>
    </location>
    <ligand>
        <name>GTP</name>
        <dbReference type="ChEBI" id="CHEBI:37565"/>
    </ligand>
</feature>
<evidence type="ECO:0000256" key="9">
    <source>
        <dbReference type="ARBA" id="ARBA00023134"/>
    </source>
</evidence>
<keyword evidence="4" id="KW-0519">Myristate</keyword>
<sequence>MLYKGHRLNIWDVGGQKSLRSYWRNYYEQTDGLVWVVDSSDVRRLHDCRKELEGLLKEEKLAGAALLVLANKQDLPGALPPESIEKELNLASLVGRSYCIIGCSAVTGSGLLDGFDWIVRDIRSRIFLLD</sequence>
<evidence type="ECO:0000256" key="11">
    <source>
        <dbReference type="PIRSR" id="PIRSR606689-1"/>
    </source>
</evidence>
<dbReference type="GO" id="GO:0005525">
    <property type="term" value="F:GTP binding"/>
    <property type="evidence" value="ECO:0007669"/>
    <property type="project" value="UniProtKB-KW"/>
</dbReference>